<dbReference type="Proteomes" id="UP000826271">
    <property type="component" value="Unassembled WGS sequence"/>
</dbReference>
<comment type="caution">
    <text evidence="1">The sequence shown here is derived from an EMBL/GenBank/DDBJ whole genome shotgun (WGS) entry which is preliminary data.</text>
</comment>
<keyword evidence="2" id="KW-1185">Reference proteome</keyword>
<protein>
    <submittedName>
        <fullName evidence="1">Uncharacterized protein</fullName>
    </submittedName>
</protein>
<dbReference type="EMBL" id="WHWC01000007">
    <property type="protein sequence ID" value="KAG8378903.1"/>
    <property type="molecule type" value="Genomic_DNA"/>
</dbReference>
<name>A0AAV6X8Q9_9LAMI</name>
<dbReference type="AlphaFoldDB" id="A0AAV6X8Q9"/>
<sequence length="277" mass="31206">MAHLKEVVKRRSYMDRAGSSSEMPNFPLLDISAVLRWPEKVSVTLHDLTGEGNYDYLVDANTALEGKSFTLLIKKMVIIRKGVGLDQYIITSDLSEDDNGMGSENVIVSGNISSVEEIVGFYFYGYYILNDPAICVVAKYVVVMPTVYDVKRDSIDARPFPFVINQRPTMFGRRQPEFCSSGHYIQEMRFTDMRFDTCLFSVMCNVVKNLIEELYSNLATSSLTYKQIHLSPFFGFLHQLDVEFANTDIAFDDPLSVLGLDGNAQGTATEAYPINNQ</sequence>
<reference evidence="1" key="1">
    <citation type="submission" date="2019-10" db="EMBL/GenBank/DDBJ databases">
        <authorList>
            <person name="Zhang R."/>
            <person name="Pan Y."/>
            <person name="Wang J."/>
            <person name="Ma R."/>
            <person name="Yu S."/>
        </authorList>
    </citation>
    <scope>NUCLEOTIDE SEQUENCE</scope>
    <source>
        <strain evidence="1">LA-IB0</strain>
        <tissue evidence="1">Leaf</tissue>
    </source>
</reference>
<organism evidence="1 2">
    <name type="scientific">Buddleja alternifolia</name>
    <dbReference type="NCBI Taxonomy" id="168488"/>
    <lineage>
        <taxon>Eukaryota</taxon>
        <taxon>Viridiplantae</taxon>
        <taxon>Streptophyta</taxon>
        <taxon>Embryophyta</taxon>
        <taxon>Tracheophyta</taxon>
        <taxon>Spermatophyta</taxon>
        <taxon>Magnoliopsida</taxon>
        <taxon>eudicotyledons</taxon>
        <taxon>Gunneridae</taxon>
        <taxon>Pentapetalae</taxon>
        <taxon>asterids</taxon>
        <taxon>lamiids</taxon>
        <taxon>Lamiales</taxon>
        <taxon>Scrophulariaceae</taxon>
        <taxon>Buddlejeae</taxon>
        <taxon>Buddleja</taxon>
    </lineage>
</organism>
<gene>
    <name evidence="1" type="ORF">BUALT_Bualt07G0032900</name>
</gene>
<evidence type="ECO:0000313" key="1">
    <source>
        <dbReference type="EMBL" id="KAG8378903.1"/>
    </source>
</evidence>
<evidence type="ECO:0000313" key="2">
    <source>
        <dbReference type="Proteomes" id="UP000826271"/>
    </source>
</evidence>
<proteinExistence type="predicted"/>
<accession>A0AAV6X8Q9</accession>